<dbReference type="Proteomes" id="UP000017836">
    <property type="component" value="Unassembled WGS sequence"/>
</dbReference>
<evidence type="ECO:0000313" key="1">
    <source>
        <dbReference type="EMBL" id="ERN04752.1"/>
    </source>
</evidence>
<gene>
    <name evidence="1" type="ORF">AMTR_s03469p00005880</name>
</gene>
<dbReference type="Gramene" id="ERN04752">
    <property type="protein sequence ID" value="ERN04752"/>
    <property type="gene ID" value="AMTR_s03469p00005880"/>
</dbReference>
<keyword evidence="2" id="KW-1185">Reference proteome</keyword>
<protein>
    <submittedName>
        <fullName evidence="1">Uncharacterized protein</fullName>
    </submittedName>
</protein>
<dbReference type="EMBL" id="KI394170">
    <property type="protein sequence ID" value="ERN04752.1"/>
    <property type="molecule type" value="Genomic_DNA"/>
</dbReference>
<dbReference type="AlphaFoldDB" id="U5D0U1"/>
<reference evidence="2" key="1">
    <citation type="journal article" date="2013" name="Science">
        <title>The Amborella genome and the evolution of flowering plants.</title>
        <authorList>
            <consortium name="Amborella Genome Project"/>
        </authorList>
    </citation>
    <scope>NUCLEOTIDE SEQUENCE [LARGE SCALE GENOMIC DNA]</scope>
</reference>
<proteinExistence type="predicted"/>
<accession>U5D0U1</accession>
<dbReference type="HOGENOM" id="CLU_2457827_0_0_1"/>
<name>U5D0U1_AMBTC</name>
<sequence>MATSFRKIPKKLWNILKKSLKKFYTWSAPSPTDKPRTAGVYQLKEEDSVKAQLEALKKQFEAFKTQEGKALQMAAKVEKARTMLHLWRD</sequence>
<organism evidence="1 2">
    <name type="scientific">Amborella trichopoda</name>
    <dbReference type="NCBI Taxonomy" id="13333"/>
    <lineage>
        <taxon>Eukaryota</taxon>
        <taxon>Viridiplantae</taxon>
        <taxon>Streptophyta</taxon>
        <taxon>Embryophyta</taxon>
        <taxon>Tracheophyta</taxon>
        <taxon>Spermatophyta</taxon>
        <taxon>Magnoliopsida</taxon>
        <taxon>Amborellales</taxon>
        <taxon>Amborellaceae</taxon>
        <taxon>Amborella</taxon>
    </lineage>
</organism>
<evidence type="ECO:0000313" key="2">
    <source>
        <dbReference type="Proteomes" id="UP000017836"/>
    </source>
</evidence>